<keyword evidence="1" id="KW-1133">Transmembrane helix</keyword>
<keyword evidence="1" id="KW-0812">Transmembrane</keyword>
<keyword evidence="1" id="KW-0472">Membrane</keyword>
<organism evidence="2 3">
    <name type="scientific">Orchesella dallaii</name>
    <dbReference type="NCBI Taxonomy" id="48710"/>
    <lineage>
        <taxon>Eukaryota</taxon>
        <taxon>Metazoa</taxon>
        <taxon>Ecdysozoa</taxon>
        <taxon>Arthropoda</taxon>
        <taxon>Hexapoda</taxon>
        <taxon>Collembola</taxon>
        <taxon>Entomobryomorpha</taxon>
        <taxon>Entomobryoidea</taxon>
        <taxon>Orchesellidae</taxon>
        <taxon>Orchesellinae</taxon>
        <taxon>Orchesella</taxon>
    </lineage>
</organism>
<sequence length="96" mass="10638">MMGVAVVLVVNGNVNPLQCLQQVDPSFLHWIHPHLIRLLLILSLLSAFIFRLIFVPVICITDLLSDRIPGVDTLFHMGDTDKLVAAASRMLYDANG</sequence>
<keyword evidence="3" id="KW-1185">Reference proteome</keyword>
<gene>
    <name evidence="2" type="ORF">ODALV1_LOCUS3863</name>
</gene>
<evidence type="ECO:0000256" key="1">
    <source>
        <dbReference type="SAM" id="Phobius"/>
    </source>
</evidence>
<dbReference type="Proteomes" id="UP001642540">
    <property type="component" value="Unassembled WGS sequence"/>
</dbReference>
<proteinExistence type="predicted"/>
<reference evidence="2 3" key="1">
    <citation type="submission" date="2024-08" db="EMBL/GenBank/DDBJ databases">
        <authorList>
            <person name="Cucini C."/>
            <person name="Frati F."/>
        </authorList>
    </citation>
    <scope>NUCLEOTIDE SEQUENCE [LARGE SCALE GENOMIC DNA]</scope>
</reference>
<evidence type="ECO:0000313" key="3">
    <source>
        <dbReference type="Proteomes" id="UP001642540"/>
    </source>
</evidence>
<accession>A0ABP1PUA9</accession>
<comment type="caution">
    <text evidence="2">The sequence shown here is derived from an EMBL/GenBank/DDBJ whole genome shotgun (WGS) entry which is preliminary data.</text>
</comment>
<protein>
    <submittedName>
        <fullName evidence="2">Uncharacterized protein</fullName>
    </submittedName>
</protein>
<evidence type="ECO:0000313" key="2">
    <source>
        <dbReference type="EMBL" id="CAL8077624.1"/>
    </source>
</evidence>
<feature type="transmembrane region" description="Helical" evidence="1">
    <location>
        <begin position="35"/>
        <end position="60"/>
    </location>
</feature>
<dbReference type="EMBL" id="CAXLJM020000013">
    <property type="protein sequence ID" value="CAL8077624.1"/>
    <property type="molecule type" value="Genomic_DNA"/>
</dbReference>
<name>A0ABP1PUA9_9HEXA</name>